<keyword evidence="1" id="KW-0812">Transmembrane</keyword>
<evidence type="ECO:0000256" key="1">
    <source>
        <dbReference type="SAM" id="Phobius"/>
    </source>
</evidence>
<sequence>MYFDGLVLTVLAVLAGIFVGLARGGRFRNTVGIPVRVTGLLVIGVVVPSLADQFTREVAIPLVLGGLAALLAFAIVNVRIVGMSVMAIGILANLLATFLNGGLPVNREALVDAGLASRAEVDRVELRGARRLEEPTHRVRFLGDIIPLEETGQVLAFGDLIILVGLADIAANLTLHKRKRAHSAIGDDATEVAGAPPPDDAVAVIDLVRVHAPGGPNQPRPRPPGLLQIEPVIVPDLEQPAQYPGLAITSPDIDWRPAAHADRPVVDPSLVLAFVEEPVDVEPIEAELAESAAVIDLREEPVPIAFTPRGAPPAAAAAVAVADDEMFRLLFADLPKSRGHRRRSARTIPDFEPVHVNGITPRGR</sequence>
<evidence type="ECO:0000313" key="2">
    <source>
        <dbReference type="EMBL" id="CAB4725813.1"/>
    </source>
</evidence>
<evidence type="ECO:0000313" key="3">
    <source>
        <dbReference type="EMBL" id="CAB4831726.1"/>
    </source>
</evidence>
<feature type="transmembrane region" description="Helical" evidence="1">
    <location>
        <begin position="6"/>
        <end position="24"/>
    </location>
</feature>
<dbReference type="Pfam" id="PF17248">
    <property type="entry name" value="DUF5317"/>
    <property type="match status" value="1"/>
</dbReference>
<dbReference type="InterPro" id="IPR035168">
    <property type="entry name" value="DUF5317"/>
</dbReference>
<protein>
    <submittedName>
        <fullName evidence="2">Unannotated protein</fullName>
    </submittedName>
</protein>
<reference evidence="2" key="1">
    <citation type="submission" date="2020-05" db="EMBL/GenBank/DDBJ databases">
        <authorList>
            <person name="Chiriac C."/>
            <person name="Salcher M."/>
            <person name="Ghai R."/>
            <person name="Kavagutti S V."/>
        </authorList>
    </citation>
    <scope>NUCLEOTIDE SEQUENCE</scope>
</reference>
<gene>
    <name evidence="2" type="ORF">UFOPK2754_00134</name>
    <name evidence="3" type="ORF">UFOPK3139_01546</name>
    <name evidence="4" type="ORF">UFOPK3543_00478</name>
</gene>
<proteinExistence type="predicted"/>
<dbReference type="EMBL" id="CAFBMH010000010">
    <property type="protein sequence ID" value="CAB4894215.1"/>
    <property type="molecule type" value="Genomic_DNA"/>
</dbReference>
<organism evidence="2">
    <name type="scientific">freshwater metagenome</name>
    <dbReference type="NCBI Taxonomy" id="449393"/>
    <lineage>
        <taxon>unclassified sequences</taxon>
        <taxon>metagenomes</taxon>
        <taxon>ecological metagenomes</taxon>
    </lineage>
</organism>
<accession>A0A6J6RT88</accession>
<name>A0A6J6RT88_9ZZZZ</name>
<dbReference type="EMBL" id="CAFABA010000059">
    <property type="protein sequence ID" value="CAB4831726.1"/>
    <property type="molecule type" value="Genomic_DNA"/>
</dbReference>
<keyword evidence="1" id="KW-1133">Transmembrane helix</keyword>
<dbReference type="EMBL" id="CAEZYR010000003">
    <property type="protein sequence ID" value="CAB4725813.1"/>
    <property type="molecule type" value="Genomic_DNA"/>
</dbReference>
<dbReference type="AlphaFoldDB" id="A0A6J6RT88"/>
<keyword evidence="1" id="KW-0472">Membrane</keyword>
<feature type="transmembrane region" description="Helical" evidence="1">
    <location>
        <begin position="58"/>
        <end position="78"/>
    </location>
</feature>
<evidence type="ECO:0000313" key="4">
    <source>
        <dbReference type="EMBL" id="CAB4894215.1"/>
    </source>
</evidence>
<feature type="transmembrane region" description="Helical" evidence="1">
    <location>
        <begin position="31"/>
        <end position="51"/>
    </location>
</feature>